<evidence type="ECO:0000313" key="2">
    <source>
        <dbReference type="Proteomes" id="UP000184245"/>
    </source>
</evidence>
<dbReference type="RefSeq" id="WP_084067777.1">
    <property type="nucleotide sequence ID" value="NZ_FQVI01000006.1"/>
</dbReference>
<name>A0A1M4WI40_9CLOT</name>
<dbReference type="OrthoDB" id="9777019at2"/>
<dbReference type="Gene3D" id="3.40.50.300">
    <property type="entry name" value="P-loop containing nucleotide triphosphate hydrolases"/>
    <property type="match status" value="1"/>
</dbReference>
<organism evidence="1 2">
    <name type="scientific">Lactonifactor longoviformis DSM 17459</name>
    <dbReference type="NCBI Taxonomy" id="1122155"/>
    <lineage>
        <taxon>Bacteria</taxon>
        <taxon>Bacillati</taxon>
        <taxon>Bacillota</taxon>
        <taxon>Clostridia</taxon>
        <taxon>Eubacteriales</taxon>
        <taxon>Clostridiaceae</taxon>
        <taxon>Lactonifactor</taxon>
    </lineage>
</organism>
<dbReference type="Gene3D" id="3.40.50.10850">
    <property type="entry name" value="Ntrc-like two-domain protein"/>
    <property type="match status" value="1"/>
</dbReference>
<dbReference type="Proteomes" id="UP000184245">
    <property type="component" value="Unassembled WGS sequence"/>
</dbReference>
<dbReference type="EMBL" id="FQVI01000006">
    <property type="protein sequence ID" value="SHE80865.1"/>
    <property type="molecule type" value="Genomic_DNA"/>
</dbReference>
<reference evidence="1 2" key="1">
    <citation type="submission" date="2016-11" db="EMBL/GenBank/DDBJ databases">
        <authorList>
            <person name="Jaros S."/>
            <person name="Januszkiewicz K."/>
            <person name="Wedrychowicz H."/>
        </authorList>
    </citation>
    <scope>NUCLEOTIDE SEQUENCE [LARGE SCALE GENOMIC DNA]</scope>
    <source>
        <strain evidence="1 2">DSM 17459</strain>
    </source>
</reference>
<dbReference type="AlphaFoldDB" id="A0A1M4WI40"/>
<evidence type="ECO:0000313" key="1">
    <source>
        <dbReference type="EMBL" id="SHE80865.1"/>
    </source>
</evidence>
<proteinExistence type="predicted"/>
<gene>
    <name evidence="1" type="ORF">SAMN02745158_01626</name>
</gene>
<dbReference type="STRING" id="1122155.SAMN02745158_01626"/>
<protein>
    <submittedName>
        <fullName evidence="1">Cellulose biosynthesis protein BcsQ</fullName>
    </submittedName>
</protein>
<keyword evidence="2" id="KW-1185">Reference proteome</keyword>
<sequence length="339" mass="38947">MRKSIFAVCDLEVSYACHFMEYMNQKKNTPFEFQAFTNVDSLCAYGESHPIEILLISDKAMCPRVEAISPGKIMILSEGVHSPGLDQYPSVYKYQSSDAVIREVMACYGDSSPEPLKVQVMKRRTAIIGVYSPLGRVLKTSFALTLGQILAREQAVLYLNLEEYAGFEGLFERTYERNLGDLIYYLRQGNPNLVFKLNSMVQTINNLDYLPPVQSPGDIRSTSYEEWTELIRQIVENSAYEAVIIDFGDGVDGLYRLLDLCRRIYMPVLRDAMSQAKVLQFEKLLSLWDCREVLRKTEKITPPFHNYFGRGEEYVAQLMWSELGDYVREILRGGKLYEE</sequence>
<dbReference type="InterPro" id="IPR027417">
    <property type="entry name" value="P-loop_NTPase"/>
</dbReference>
<accession>A0A1M4WI40</accession>
<dbReference type="SUPFAM" id="SSF52540">
    <property type="entry name" value="P-loop containing nucleoside triphosphate hydrolases"/>
    <property type="match status" value="1"/>
</dbReference>